<dbReference type="Proteomes" id="UP000316292">
    <property type="component" value="Unassembled WGS sequence"/>
</dbReference>
<name>A0A538S8Q0_UNCEI</name>
<dbReference type="AlphaFoldDB" id="A0A538S8Q0"/>
<evidence type="ECO:0000313" key="1">
    <source>
        <dbReference type="EMBL" id="TMQ47745.1"/>
    </source>
</evidence>
<reference evidence="1 2" key="1">
    <citation type="journal article" date="2019" name="Nat. Microbiol.">
        <title>Mediterranean grassland soil C-N compound turnover is dependent on rainfall and depth, and is mediated by genomically divergent microorganisms.</title>
        <authorList>
            <person name="Diamond S."/>
            <person name="Andeer P.F."/>
            <person name="Li Z."/>
            <person name="Crits-Christoph A."/>
            <person name="Burstein D."/>
            <person name="Anantharaman K."/>
            <person name="Lane K.R."/>
            <person name="Thomas B.C."/>
            <person name="Pan C."/>
            <person name="Northen T.R."/>
            <person name="Banfield J.F."/>
        </authorList>
    </citation>
    <scope>NUCLEOTIDE SEQUENCE [LARGE SCALE GENOMIC DNA]</scope>
    <source>
        <strain evidence="1">WS_1</strain>
    </source>
</reference>
<protein>
    <submittedName>
        <fullName evidence="1">Uncharacterized protein</fullName>
    </submittedName>
</protein>
<sequence>MSDKSYIRLATDLAAIANPSRENVGYFFINNFLLSRIDSDMPSDLKEYDEDVNVYTASLLAGVVTGQHDLLSAELISTRDADVFARVQETKNQRLRYRVYKANADFLYVSLGIFGESSLAGDVPETDDDAQGRFTGRGKSYYQFASAYAERLFGRGAAIAEVMDKLSRNFEAYTRVMIWMSGEYLHLMNQISSGEMYHLEQDTQGHFEKSHKTNSWDALLDCYVEWRQTHSKESLRGLARAARELRRVDPSFSLKAFRERWSLSKRDDELRRLSA</sequence>
<accession>A0A538S8Q0</accession>
<gene>
    <name evidence="1" type="ORF">E6K71_09045</name>
</gene>
<organism evidence="1 2">
    <name type="scientific">Eiseniibacteriota bacterium</name>
    <dbReference type="NCBI Taxonomy" id="2212470"/>
    <lineage>
        <taxon>Bacteria</taxon>
        <taxon>Candidatus Eiseniibacteriota</taxon>
    </lineage>
</organism>
<comment type="caution">
    <text evidence="1">The sequence shown here is derived from an EMBL/GenBank/DDBJ whole genome shotgun (WGS) entry which is preliminary data.</text>
</comment>
<dbReference type="EMBL" id="VBOR01000098">
    <property type="protein sequence ID" value="TMQ47745.1"/>
    <property type="molecule type" value="Genomic_DNA"/>
</dbReference>
<proteinExistence type="predicted"/>
<evidence type="ECO:0000313" key="2">
    <source>
        <dbReference type="Proteomes" id="UP000316292"/>
    </source>
</evidence>